<organism evidence="1 2">
    <name type="scientific">Colletotrichum limetticola</name>
    <dbReference type="NCBI Taxonomy" id="1209924"/>
    <lineage>
        <taxon>Eukaryota</taxon>
        <taxon>Fungi</taxon>
        <taxon>Dikarya</taxon>
        <taxon>Ascomycota</taxon>
        <taxon>Pezizomycotina</taxon>
        <taxon>Sordariomycetes</taxon>
        <taxon>Hypocreomycetidae</taxon>
        <taxon>Glomerellales</taxon>
        <taxon>Glomerellaceae</taxon>
        <taxon>Colletotrichum</taxon>
        <taxon>Colletotrichum acutatum species complex</taxon>
    </lineage>
</organism>
<evidence type="ECO:0000313" key="2">
    <source>
        <dbReference type="Proteomes" id="UP001169217"/>
    </source>
</evidence>
<dbReference type="Proteomes" id="UP001169217">
    <property type="component" value="Unassembled WGS sequence"/>
</dbReference>
<keyword evidence="2" id="KW-1185">Reference proteome</keyword>
<gene>
    <name evidence="1" type="ORF">CLIM01_00321</name>
</gene>
<dbReference type="EMBL" id="JARUPT010000004">
    <property type="protein sequence ID" value="KAK0382349.1"/>
    <property type="molecule type" value="Genomic_DNA"/>
</dbReference>
<reference evidence="1" key="1">
    <citation type="submission" date="2023-04" db="EMBL/GenBank/DDBJ databases">
        <title>Colletotrichum limetticola genome sequence.</title>
        <authorList>
            <person name="Baroncelli R."/>
        </authorList>
    </citation>
    <scope>NUCLEOTIDE SEQUENCE</scope>
    <source>
        <strain evidence="1">KLA-Anderson</strain>
    </source>
</reference>
<evidence type="ECO:0000313" key="1">
    <source>
        <dbReference type="EMBL" id="KAK0382349.1"/>
    </source>
</evidence>
<comment type="caution">
    <text evidence="1">The sequence shown here is derived from an EMBL/GenBank/DDBJ whole genome shotgun (WGS) entry which is preliminary data.</text>
</comment>
<sequence>MRPTRLKSKDLKSRNILCAVTRVTRKLEKRHQPSELEAMLPAKVQPETTFSVGFKFTDDDSVPEEKASNLSESLWLQGTYSLDSIRIQAFVTQLYGSARTCRSSYVETDKDYKMENQEFFKAVSDDIRAKGIVGGGLGQALHKIEVLPKTYKALHKLFIRGCKAYLRDLVESEKMKEGVYTKKVKEPIGAVDYWMRFFEQDDEARLGVTDDNEMFTVFNEVALSLYNIHRRLRWRLWQASTENVTSI</sequence>
<proteinExistence type="predicted"/>
<name>A0ABQ9QET4_9PEZI</name>
<protein>
    <submittedName>
        <fullName evidence="1">Uncharacterized protein</fullName>
    </submittedName>
</protein>
<accession>A0ABQ9QET4</accession>